<proteinExistence type="predicted"/>
<dbReference type="InterPro" id="IPR046342">
    <property type="entry name" value="CBS_dom_sf"/>
</dbReference>
<feature type="binding site" evidence="3">
    <location>
        <position position="267"/>
    </location>
    <ligand>
        <name>Fe cation</name>
        <dbReference type="ChEBI" id="CHEBI:24875"/>
    </ligand>
</feature>
<dbReference type="PANTHER" id="PTHR43080">
    <property type="entry name" value="CBS DOMAIN-CONTAINING PROTEIN CBSX3, MITOCHONDRIAL"/>
    <property type="match status" value="1"/>
</dbReference>
<evidence type="ECO:0000259" key="5">
    <source>
        <dbReference type="PROSITE" id="PS51371"/>
    </source>
</evidence>
<name>A0A8J7RTW2_9EURY</name>
<evidence type="ECO:0000256" key="4">
    <source>
        <dbReference type="SAM" id="MobiDB-lite"/>
    </source>
</evidence>
<feature type="region of interest" description="Disordered" evidence="4">
    <location>
        <begin position="65"/>
        <end position="131"/>
    </location>
</feature>
<dbReference type="InterPro" id="IPR051257">
    <property type="entry name" value="Diverse_CBS-Domain"/>
</dbReference>
<dbReference type="Pfam" id="PF00571">
    <property type="entry name" value="CBS"/>
    <property type="match status" value="2"/>
</dbReference>
<evidence type="ECO:0000313" key="7">
    <source>
        <dbReference type="EMBL" id="MBP1900865.1"/>
    </source>
</evidence>
<dbReference type="Gene3D" id="3.10.580.10">
    <property type="entry name" value="CBS-domain"/>
    <property type="match status" value="2"/>
</dbReference>
<dbReference type="InterPro" id="IPR000644">
    <property type="entry name" value="CBS_dom"/>
</dbReference>
<feature type="domain" description="ACP-type MB" evidence="6">
    <location>
        <begin position="243"/>
        <end position="273"/>
    </location>
</feature>
<dbReference type="InterPro" id="IPR044065">
    <property type="entry name" value="ACP_MB"/>
</dbReference>
<keyword evidence="3" id="KW-0408">Iron</keyword>
<dbReference type="CDD" id="cd02205">
    <property type="entry name" value="CBS_pair_SF"/>
    <property type="match status" value="1"/>
</dbReference>
<evidence type="ECO:0000313" key="8">
    <source>
        <dbReference type="Proteomes" id="UP000770586"/>
    </source>
</evidence>
<evidence type="ECO:0000256" key="2">
    <source>
        <dbReference type="PROSITE-ProRule" id="PRU00703"/>
    </source>
</evidence>
<dbReference type="SUPFAM" id="SSF54631">
    <property type="entry name" value="CBS-domain pair"/>
    <property type="match status" value="1"/>
</dbReference>
<feature type="region of interest" description="Disordered" evidence="4">
    <location>
        <begin position="163"/>
        <end position="247"/>
    </location>
</feature>
<evidence type="ECO:0000256" key="1">
    <source>
        <dbReference type="ARBA" id="ARBA00023122"/>
    </source>
</evidence>
<dbReference type="GO" id="GO:0046872">
    <property type="term" value="F:metal ion binding"/>
    <property type="evidence" value="ECO:0007669"/>
    <property type="project" value="UniProtKB-KW"/>
</dbReference>
<dbReference type="SMART" id="SM00116">
    <property type="entry name" value="CBS"/>
    <property type="match status" value="2"/>
</dbReference>
<reference evidence="7 8" key="1">
    <citation type="submission" date="2021-03" db="EMBL/GenBank/DDBJ databases">
        <title>Genomic Encyclopedia of Type Strains, Phase IV (KMG-IV): sequencing the most valuable type-strain genomes for metagenomic binning, comparative biology and taxonomic classification.</title>
        <authorList>
            <person name="Goeker M."/>
        </authorList>
    </citation>
    <scope>NUCLEOTIDE SEQUENCE [LARGE SCALE GENOMIC DNA]</scope>
    <source>
        <strain evidence="7 8">DSM 12287</strain>
    </source>
</reference>
<feature type="binding site" evidence="3">
    <location>
        <position position="251"/>
    </location>
    <ligand>
        <name>Zn(2+)</name>
        <dbReference type="ChEBI" id="CHEBI:29105"/>
    </ligand>
</feature>
<gene>
    <name evidence="7" type="ORF">J2744_000523</name>
</gene>
<feature type="domain" description="CBS" evidence="5">
    <location>
        <begin position="115"/>
        <end position="172"/>
    </location>
</feature>
<keyword evidence="3" id="KW-0479">Metal-binding</keyword>
<sequence length="273" mass="27529">MRTDTTVRDVMHREFLGASESDSLSDAAALLVEEETNCLVVVRGGEPVGRLESRDALDALLDMTGDADESGAGTEGDERTADDRAADERSTDDRAADERSTDDRAADERTVGDAMGPPLPTVSPDDSLSAVEERLIAEGTDRVVAVDDGEAVGVVTDGDVLAAGAPRTGTGTDGFGDETATGETRPDGTVLSAAAADSDAERGAGTTIGPGSTADRTAAASRDETAGTDGGTDPIAGAPSGASTQGVCENCGALVPDLVTANGQAVCPNCREI</sequence>
<keyword evidence="3" id="KW-0862">Zinc</keyword>
<dbReference type="PANTHER" id="PTHR43080:SF2">
    <property type="entry name" value="CBS DOMAIN-CONTAINING PROTEIN"/>
    <property type="match status" value="1"/>
</dbReference>
<dbReference type="RefSeq" id="WP_209544134.1">
    <property type="nucleotide sequence ID" value="NZ_BAAADX010000001.1"/>
</dbReference>
<feature type="binding site" evidence="3">
    <location>
        <position position="267"/>
    </location>
    <ligand>
        <name>Zn(2+)</name>
        <dbReference type="ChEBI" id="CHEBI:29105"/>
    </ligand>
</feature>
<feature type="binding site" evidence="3">
    <location>
        <position position="270"/>
    </location>
    <ligand>
        <name>Fe cation</name>
        <dbReference type="ChEBI" id="CHEBI:24875"/>
    </ligand>
</feature>
<feature type="binding site" evidence="3">
    <location>
        <position position="248"/>
    </location>
    <ligand>
        <name>Zn(2+)</name>
        <dbReference type="ChEBI" id="CHEBI:29105"/>
    </ligand>
</feature>
<dbReference type="AlphaFoldDB" id="A0A8J7RTW2"/>
<accession>A0A8J7RTW2</accession>
<feature type="binding site" evidence="3">
    <location>
        <position position="251"/>
    </location>
    <ligand>
        <name>Fe cation</name>
        <dbReference type="ChEBI" id="CHEBI:24875"/>
    </ligand>
</feature>
<dbReference type="PROSITE" id="PS51901">
    <property type="entry name" value="ACP_MB"/>
    <property type="match status" value="1"/>
</dbReference>
<dbReference type="Proteomes" id="UP000770586">
    <property type="component" value="Unassembled WGS sequence"/>
</dbReference>
<comment type="caution">
    <text evidence="7">The sequence shown here is derived from an EMBL/GenBank/DDBJ whole genome shotgun (WGS) entry which is preliminary data.</text>
</comment>
<dbReference type="EMBL" id="JAGGKE010000002">
    <property type="protein sequence ID" value="MBP1900865.1"/>
    <property type="molecule type" value="Genomic_DNA"/>
</dbReference>
<evidence type="ECO:0000256" key="3">
    <source>
        <dbReference type="PROSITE-ProRule" id="PRU01249"/>
    </source>
</evidence>
<evidence type="ECO:0000259" key="6">
    <source>
        <dbReference type="PROSITE" id="PS51901"/>
    </source>
</evidence>
<keyword evidence="1 2" id="KW-0129">CBS domain</keyword>
<protein>
    <submittedName>
        <fullName evidence="7">CBS domain-containing protein</fullName>
    </submittedName>
</protein>
<feature type="binding site" evidence="3">
    <location>
        <position position="270"/>
    </location>
    <ligand>
        <name>Zn(2+)</name>
        <dbReference type="ChEBI" id="CHEBI:29105"/>
    </ligand>
</feature>
<feature type="domain" description="CBS" evidence="5">
    <location>
        <begin position="11"/>
        <end position="69"/>
    </location>
</feature>
<dbReference type="PROSITE" id="PS51371">
    <property type="entry name" value="CBS"/>
    <property type="match status" value="2"/>
</dbReference>
<feature type="binding site" evidence="3">
    <location>
        <position position="248"/>
    </location>
    <ligand>
        <name>Fe cation</name>
        <dbReference type="ChEBI" id="CHEBI:24875"/>
    </ligand>
</feature>
<keyword evidence="8" id="KW-1185">Reference proteome</keyword>
<organism evidence="7 8">
    <name type="scientific">Halorubrum trapanicum</name>
    <dbReference type="NCBI Taxonomy" id="29284"/>
    <lineage>
        <taxon>Archaea</taxon>
        <taxon>Methanobacteriati</taxon>
        <taxon>Methanobacteriota</taxon>
        <taxon>Stenosarchaea group</taxon>
        <taxon>Halobacteria</taxon>
        <taxon>Halobacteriales</taxon>
        <taxon>Haloferacaceae</taxon>
        <taxon>Halorubrum</taxon>
    </lineage>
</organism>
<dbReference type="OrthoDB" id="65817at2157"/>
<feature type="compositionally biased region" description="Basic and acidic residues" evidence="4">
    <location>
        <begin position="76"/>
        <end position="111"/>
    </location>
</feature>